<gene>
    <name evidence="3" type="ORF">D5F11_016720</name>
    <name evidence="2" type="ORF">J6TS1_20740</name>
</gene>
<evidence type="ECO:0000256" key="1">
    <source>
        <dbReference type="SAM" id="Phobius"/>
    </source>
</evidence>
<feature type="transmembrane region" description="Helical" evidence="1">
    <location>
        <begin position="6"/>
        <end position="25"/>
    </location>
</feature>
<dbReference type="Proteomes" id="UP000680670">
    <property type="component" value="Unassembled WGS sequence"/>
</dbReference>
<keyword evidence="1" id="KW-0812">Transmembrane</keyword>
<accession>A0A429X5W1</accession>
<evidence type="ECO:0000313" key="5">
    <source>
        <dbReference type="Proteomes" id="UP000680670"/>
    </source>
</evidence>
<dbReference type="EMBL" id="QYTW02000018">
    <property type="protein sequence ID" value="RST58670.1"/>
    <property type="molecule type" value="Genomic_DNA"/>
</dbReference>
<dbReference type="Proteomes" id="UP000287296">
    <property type="component" value="Unassembled WGS sequence"/>
</dbReference>
<sequence>MKDHIVYSIFDALGTFFVSVFIFLYDGHHAAKKDESYAPEYGIDGANWTVFLLVMTTVDHLIDQITGMPAFHFDLLLRHLVCTYGKV</sequence>
<keyword evidence="1" id="KW-0472">Membrane</keyword>
<organism evidence="3 4">
    <name type="scientific">Siminovitchia terrae</name>
    <name type="common">Bacillus terrae</name>
    <dbReference type="NCBI Taxonomy" id="1914933"/>
    <lineage>
        <taxon>Bacteria</taxon>
        <taxon>Bacillati</taxon>
        <taxon>Bacillota</taxon>
        <taxon>Bacilli</taxon>
        <taxon>Bacillales</taxon>
        <taxon>Bacillaceae</taxon>
        <taxon>Siminovitchia</taxon>
    </lineage>
</organism>
<proteinExistence type="predicted"/>
<dbReference type="RefSeq" id="WP_120117626.1">
    <property type="nucleotide sequence ID" value="NZ_BORI01000015.1"/>
</dbReference>
<protein>
    <submittedName>
        <fullName evidence="3">Uncharacterized protein</fullName>
    </submittedName>
</protein>
<reference evidence="3 4" key="1">
    <citation type="submission" date="2018-12" db="EMBL/GenBank/DDBJ databases">
        <authorList>
            <person name="Sun L."/>
            <person name="Chen Z."/>
        </authorList>
    </citation>
    <scope>NUCLEOTIDE SEQUENCE [LARGE SCALE GENOMIC DNA]</scope>
    <source>
        <strain evidence="3 4">LMG 29736</strain>
    </source>
</reference>
<evidence type="ECO:0000313" key="2">
    <source>
        <dbReference type="EMBL" id="GIN96204.1"/>
    </source>
</evidence>
<dbReference type="AlphaFoldDB" id="A0A429X5W1"/>
<name>A0A429X5W1_SIMTE</name>
<keyword evidence="1" id="KW-1133">Transmembrane helix</keyword>
<reference evidence="2 5" key="2">
    <citation type="submission" date="2021-03" db="EMBL/GenBank/DDBJ databases">
        <title>Antimicrobial resistance genes in bacteria isolated from Japanese honey, and their potential for conferring macrolide and lincosamide resistance in the American foulbrood pathogen Paenibacillus larvae.</title>
        <authorList>
            <person name="Okamoto M."/>
            <person name="Kumagai M."/>
            <person name="Kanamori H."/>
            <person name="Takamatsu D."/>
        </authorList>
    </citation>
    <scope>NUCLEOTIDE SEQUENCE [LARGE SCALE GENOMIC DNA]</scope>
    <source>
        <strain evidence="2 5">J6TS1</strain>
    </source>
</reference>
<keyword evidence="5" id="KW-1185">Reference proteome</keyword>
<comment type="caution">
    <text evidence="3">The sequence shown here is derived from an EMBL/GenBank/DDBJ whole genome shotgun (WGS) entry which is preliminary data.</text>
</comment>
<evidence type="ECO:0000313" key="4">
    <source>
        <dbReference type="Proteomes" id="UP000287296"/>
    </source>
</evidence>
<evidence type="ECO:0000313" key="3">
    <source>
        <dbReference type="EMBL" id="RST58670.1"/>
    </source>
</evidence>
<dbReference type="OrthoDB" id="2885993at2"/>
<dbReference type="EMBL" id="BORJ01000004">
    <property type="protein sequence ID" value="GIN96204.1"/>
    <property type="molecule type" value="Genomic_DNA"/>
</dbReference>